<keyword evidence="1" id="KW-0472">Membrane</keyword>
<evidence type="ECO:0000256" key="1">
    <source>
        <dbReference type="SAM" id="Phobius"/>
    </source>
</evidence>
<evidence type="ECO:0000313" key="4">
    <source>
        <dbReference type="Proteomes" id="UP001062165"/>
    </source>
</evidence>
<accession>A0ABY6D2Q2</accession>
<evidence type="ECO:0000259" key="2">
    <source>
        <dbReference type="Pfam" id="PF13937"/>
    </source>
</evidence>
<keyword evidence="4" id="KW-1185">Reference proteome</keyword>
<feature type="transmembrane region" description="Helical" evidence="1">
    <location>
        <begin position="51"/>
        <end position="72"/>
    </location>
</feature>
<organism evidence="3 4">
    <name type="scientific">Reichenbachiella carrageenanivorans</name>
    <dbReference type="NCBI Taxonomy" id="2979869"/>
    <lineage>
        <taxon>Bacteria</taxon>
        <taxon>Pseudomonadati</taxon>
        <taxon>Bacteroidota</taxon>
        <taxon>Cytophagia</taxon>
        <taxon>Cytophagales</taxon>
        <taxon>Reichenbachiellaceae</taxon>
        <taxon>Reichenbachiella</taxon>
    </lineage>
</organism>
<dbReference type="Pfam" id="PF13937">
    <property type="entry name" value="DUF4212"/>
    <property type="match status" value="1"/>
</dbReference>
<dbReference type="EMBL" id="CP106735">
    <property type="protein sequence ID" value="UXX79905.1"/>
    <property type="molecule type" value="Genomic_DNA"/>
</dbReference>
<name>A0ABY6D2Q2_9BACT</name>
<keyword evidence="1" id="KW-0812">Transmembrane</keyword>
<proteinExistence type="predicted"/>
<dbReference type="RefSeq" id="WP_263051636.1">
    <property type="nucleotide sequence ID" value="NZ_CP106735.1"/>
</dbReference>
<dbReference type="Proteomes" id="UP001062165">
    <property type="component" value="Chromosome"/>
</dbReference>
<sequence>MEKDRGRAYWRQNIRYLTILLSIWFLTSFGFGILWVDQLNQFRIGGFELGFWFAQQGSIYSFVIIIFVYVFLMNRLDAKYMSGNKEQQ</sequence>
<evidence type="ECO:0000313" key="3">
    <source>
        <dbReference type="EMBL" id="UXX79905.1"/>
    </source>
</evidence>
<keyword evidence="1" id="KW-1133">Transmembrane helix</keyword>
<reference evidence="3" key="1">
    <citation type="submission" date="2022-10" db="EMBL/GenBank/DDBJ databases">
        <title>Comparative genomics and taxonomic characterization of three novel marine species of genus Reichenbachiella exhibiting antioxidant and polysaccharide degradation activities.</title>
        <authorList>
            <person name="Muhammad N."/>
            <person name="Lee Y.-J."/>
            <person name="Ko J."/>
            <person name="Kim S.-G."/>
        </authorList>
    </citation>
    <scope>NUCLEOTIDE SEQUENCE</scope>
    <source>
        <strain evidence="3">Wsw4-B4</strain>
    </source>
</reference>
<feature type="domain" description="Sodium symporter small subunit" evidence="2">
    <location>
        <begin position="7"/>
        <end position="80"/>
    </location>
</feature>
<feature type="transmembrane region" description="Helical" evidence="1">
    <location>
        <begin position="16"/>
        <end position="36"/>
    </location>
</feature>
<dbReference type="NCBIfam" id="TIGR03647">
    <property type="entry name" value="Na_symport_sm"/>
    <property type="match status" value="1"/>
</dbReference>
<protein>
    <submittedName>
        <fullName evidence="3">DUF4212 domain-containing protein</fullName>
    </submittedName>
</protein>
<gene>
    <name evidence="3" type="ORF">N7E81_02140</name>
</gene>
<dbReference type="InterPro" id="IPR019886">
    <property type="entry name" value="Na_symporter_ssu"/>
</dbReference>